<dbReference type="AlphaFoldDB" id="A0A6A6WFN4"/>
<dbReference type="GO" id="GO:0016491">
    <property type="term" value="F:oxidoreductase activity"/>
    <property type="evidence" value="ECO:0007669"/>
    <property type="project" value="UniProtKB-KW"/>
</dbReference>
<sequence>MSPFEKSFDIAVVGGGISGLTLATALLNKGIKTTLYEAAPKFGEIGAGVSFGPNAQRAMRLISPDVEKAFKKVATHNQWDSKKDIWFDFRLGDAKWKPKPGSKDGGLKGGDKWFALPCEGGQASVHRAHFLDEMVKLVPQEISNFGKRLVDVEKLDNGDVLLHFQDGTTAQHNAVIGCDGIKSAMRGVVLGKDNPATKAVFSGKYAYRGLIPMNEAVELLGEELAMNSQNYGGYGGHILTFAIEKGKTMNVVAFSSRDTWDSDQWVVSMTKEDMLKDFEGWSQHAIDIINLTKKSDVWALFNHPPAETYCKGRICLSGDAAHASTPHQGAGAGICIEDSWMMSEILAAINDKSEIEAAFKTFDAVRRKRTQDLVTTSRDCGQLYDFEKPGVMDDLDKYRENMAVRMKWLWEEDLEAQLKGAKEVLAQNISSRL</sequence>
<keyword evidence="6" id="KW-1185">Reference proteome</keyword>
<proteinExistence type="predicted"/>
<accession>A0A6A6WFN4</accession>
<evidence type="ECO:0000259" key="4">
    <source>
        <dbReference type="Pfam" id="PF01494"/>
    </source>
</evidence>
<evidence type="ECO:0000313" key="6">
    <source>
        <dbReference type="Proteomes" id="UP000799437"/>
    </source>
</evidence>
<dbReference type="SUPFAM" id="SSF54373">
    <property type="entry name" value="FAD-linked reductases, C-terminal domain"/>
    <property type="match status" value="1"/>
</dbReference>
<protein>
    <submittedName>
        <fullName evidence="5">FAD/NAD(P)-binding domain-containing protein</fullName>
    </submittedName>
</protein>
<dbReference type="Pfam" id="PF13450">
    <property type="entry name" value="NAD_binding_8"/>
    <property type="match status" value="1"/>
</dbReference>
<dbReference type="PRINTS" id="PR00420">
    <property type="entry name" value="RNGMNOXGNASE"/>
</dbReference>
<keyword evidence="2" id="KW-0274">FAD</keyword>
<evidence type="ECO:0000256" key="3">
    <source>
        <dbReference type="ARBA" id="ARBA00023002"/>
    </source>
</evidence>
<dbReference type="GO" id="GO:0071949">
    <property type="term" value="F:FAD binding"/>
    <property type="evidence" value="ECO:0007669"/>
    <property type="project" value="InterPro"/>
</dbReference>
<dbReference type="PANTHER" id="PTHR46720:SF3">
    <property type="entry name" value="FAD-BINDING DOMAIN-CONTAINING PROTEIN-RELATED"/>
    <property type="match status" value="1"/>
</dbReference>
<dbReference type="SUPFAM" id="SSF51905">
    <property type="entry name" value="FAD/NAD(P)-binding domain"/>
    <property type="match status" value="1"/>
</dbReference>
<dbReference type="GO" id="GO:0044550">
    <property type="term" value="P:secondary metabolite biosynthetic process"/>
    <property type="evidence" value="ECO:0007669"/>
    <property type="project" value="TreeGrafter"/>
</dbReference>
<keyword evidence="1" id="KW-0285">Flavoprotein</keyword>
<dbReference type="PANTHER" id="PTHR46720">
    <property type="entry name" value="HYDROXYLASE, PUTATIVE (AFU_ORTHOLOGUE AFUA_3G01460)-RELATED"/>
    <property type="match status" value="1"/>
</dbReference>
<dbReference type="InterPro" id="IPR002938">
    <property type="entry name" value="FAD-bd"/>
</dbReference>
<gene>
    <name evidence="5" type="ORF">EJ05DRAFT_473420</name>
</gene>
<dbReference type="Gene3D" id="3.50.50.60">
    <property type="entry name" value="FAD/NAD(P)-binding domain"/>
    <property type="match status" value="1"/>
</dbReference>
<dbReference type="EMBL" id="ML996567">
    <property type="protein sequence ID" value="KAF2760820.1"/>
    <property type="molecule type" value="Genomic_DNA"/>
</dbReference>
<evidence type="ECO:0000256" key="1">
    <source>
        <dbReference type="ARBA" id="ARBA00022630"/>
    </source>
</evidence>
<evidence type="ECO:0000256" key="2">
    <source>
        <dbReference type="ARBA" id="ARBA00022827"/>
    </source>
</evidence>
<dbReference type="Proteomes" id="UP000799437">
    <property type="component" value="Unassembled WGS sequence"/>
</dbReference>
<dbReference type="RefSeq" id="XP_033603271.1">
    <property type="nucleotide sequence ID" value="XM_033743400.1"/>
</dbReference>
<organism evidence="5 6">
    <name type="scientific">Pseudovirgaria hyperparasitica</name>
    <dbReference type="NCBI Taxonomy" id="470096"/>
    <lineage>
        <taxon>Eukaryota</taxon>
        <taxon>Fungi</taxon>
        <taxon>Dikarya</taxon>
        <taxon>Ascomycota</taxon>
        <taxon>Pezizomycotina</taxon>
        <taxon>Dothideomycetes</taxon>
        <taxon>Dothideomycetes incertae sedis</taxon>
        <taxon>Acrospermales</taxon>
        <taxon>Acrospermaceae</taxon>
        <taxon>Pseudovirgaria</taxon>
    </lineage>
</organism>
<reference evidence="5" key="1">
    <citation type="journal article" date="2020" name="Stud. Mycol.">
        <title>101 Dothideomycetes genomes: a test case for predicting lifestyles and emergence of pathogens.</title>
        <authorList>
            <person name="Haridas S."/>
            <person name="Albert R."/>
            <person name="Binder M."/>
            <person name="Bloem J."/>
            <person name="Labutti K."/>
            <person name="Salamov A."/>
            <person name="Andreopoulos B."/>
            <person name="Baker S."/>
            <person name="Barry K."/>
            <person name="Bills G."/>
            <person name="Bluhm B."/>
            <person name="Cannon C."/>
            <person name="Castanera R."/>
            <person name="Culley D."/>
            <person name="Daum C."/>
            <person name="Ezra D."/>
            <person name="Gonzalez J."/>
            <person name="Henrissat B."/>
            <person name="Kuo A."/>
            <person name="Liang C."/>
            <person name="Lipzen A."/>
            <person name="Lutzoni F."/>
            <person name="Magnuson J."/>
            <person name="Mondo S."/>
            <person name="Nolan M."/>
            <person name="Ohm R."/>
            <person name="Pangilinan J."/>
            <person name="Park H.-J."/>
            <person name="Ramirez L."/>
            <person name="Alfaro M."/>
            <person name="Sun H."/>
            <person name="Tritt A."/>
            <person name="Yoshinaga Y."/>
            <person name="Zwiers L.-H."/>
            <person name="Turgeon B."/>
            <person name="Goodwin S."/>
            <person name="Spatafora J."/>
            <person name="Crous P."/>
            <person name="Grigoriev I."/>
        </authorList>
    </citation>
    <scope>NUCLEOTIDE SEQUENCE</scope>
    <source>
        <strain evidence="5">CBS 121739</strain>
    </source>
</reference>
<dbReference type="GeneID" id="54484454"/>
<dbReference type="OrthoDB" id="417877at2759"/>
<dbReference type="FunFam" id="3.50.50.60:FF:000153">
    <property type="entry name" value="Salicylate hydroxylase, putative"/>
    <property type="match status" value="1"/>
</dbReference>
<dbReference type="InterPro" id="IPR051104">
    <property type="entry name" value="FAD_monoxygenase"/>
</dbReference>
<dbReference type="Pfam" id="PF01494">
    <property type="entry name" value="FAD_binding_3"/>
    <property type="match status" value="1"/>
</dbReference>
<feature type="domain" description="FAD-binding" evidence="4">
    <location>
        <begin position="175"/>
        <end position="376"/>
    </location>
</feature>
<dbReference type="InterPro" id="IPR036188">
    <property type="entry name" value="FAD/NAD-bd_sf"/>
</dbReference>
<evidence type="ECO:0000313" key="5">
    <source>
        <dbReference type="EMBL" id="KAF2760820.1"/>
    </source>
</evidence>
<keyword evidence="3" id="KW-0560">Oxidoreductase</keyword>
<name>A0A6A6WFN4_9PEZI</name>